<evidence type="ECO:0000313" key="10">
    <source>
        <dbReference type="Proteomes" id="UP001175271"/>
    </source>
</evidence>
<evidence type="ECO:0000259" key="8">
    <source>
        <dbReference type="PROSITE" id="PS50071"/>
    </source>
</evidence>
<dbReference type="EMBL" id="JAUCMV010000003">
    <property type="protein sequence ID" value="KAK0409982.1"/>
    <property type="molecule type" value="Genomic_DNA"/>
</dbReference>
<feature type="region of interest" description="Disordered" evidence="7">
    <location>
        <begin position="19"/>
        <end position="40"/>
    </location>
</feature>
<evidence type="ECO:0000256" key="2">
    <source>
        <dbReference type="ARBA" id="ARBA00023125"/>
    </source>
</evidence>
<dbReference type="Proteomes" id="UP001175271">
    <property type="component" value="Unassembled WGS sequence"/>
</dbReference>
<feature type="DNA-binding region" description="Homeobox" evidence="5">
    <location>
        <begin position="79"/>
        <end position="138"/>
    </location>
</feature>
<dbReference type="SUPFAM" id="SSF46689">
    <property type="entry name" value="Homeodomain-like"/>
    <property type="match status" value="1"/>
</dbReference>
<dbReference type="GO" id="GO:0005634">
    <property type="term" value="C:nucleus"/>
    <property type="evidence" value="ECO:0007669"/>
    <property type="project" value="UniProtKB-SubCell"/>
</dbReference>
<keyword evidence="2 5" id="KW-0238">DNA-binding</keyword>
<dbReference type="InterPro" id="IPR009057">
    <property type="entry name" value="Homeodomain-like_sf"/>
</dbReference>
<dbReference type="Gene3D" id="1.10.10.60">
    <property type="entry name" value="Homeodomain-like"/>
    <property type="match status" value="1"/>
</dbReference>
<feature type="domain" description="Homeobox" evidence="8">
    <location>
        <begin position="77"/>
        <end position="137"/>
    </location>
</feature>
<dbReference type="AlphaFoldDB" id="A0AA39LUE1"/>
<keyword evidence="3 5" id="KW-0371">Homeobox</keyword>
<feature type="region of interest" description="Disordered" evidence="7">
    <location>
        <begin position="137"/>
        <end position="165"/>
    </location>
</feature>
<dbReference type="InterPro" id="IPR017970">
    <property type="entry name" value="Homeobox_CS"/>
</dbReference>
<protein>
    <recommendedName>
        <fullName evidence="8">Homeobox domain-containing protein</fullName>
    </recommendedName>
</protein>
<accession>A0AA39LUE1</accession>
<comment type="caution">
    <text evidence="9">The sequence shown here is derived from an EMBL/GenBank/DDBJ whole genome shotgun (WGS) entry which is preliminary data.</text>
</comment>
<dbReference type="GO" id="GO:0000981">
    <property type="term" value="F:DNA-binding transcription factor activity, RNA polymerase II-specific"/>
    <property type="evidence" value="ECO:0007669"/>
    <property type="project" value="InterPro"/>
</dbReference>
<sequence length="165" mass="17493">MSSSVVLAESGVAEEILKALSGPAAEEPSTSASEEGGSAAKLEADRIKEVLSTSDFVSLLQTALAASSSLPSPASRSSAPMRRGKQGKMQKKPLEELFAITQNPSKEERKNVAEKAGLTTNQVTKWFQNQRYRVKRAVRGASEPSESTESKGEAPEAAVVTAKEN</sequence>
<feature type="compositionally biased region" description="Low complexity" evidence="7">
    <location>
        <begin position="65"/>
        <end position="80"/>
    </location>
</feature>
<reference evidence="9" key="1">
    <citation type="submission" date="2023-06" db="EMBL/GenBank/DDBJ databases">
        <title>Genomic analysis of the entomopathogenic nematode Steinernema hermaphroditum.</title>
        <authorList>
            <person name="Schwarz E.M."/>
            <person name="Heppert J.K."/>
            <person name="Baniya A."/>
            <person name="Schwartz H.T."/>
            <person name="Tan C.-H."/>
            <person name="Antoshechkin I."/>
            <person name="Sternberg P.W."/>
            <person name="Goodrich-Blair H."/>
            <person name="Dillman A.R."/>
        </authorList>
    </citation>
    <scope>NUCLEOTIDE SEQUENCE</scope>
    <source>
        <strain evidence="9">PS9179</strain>
        <tissue evidence="9">Whole animal</tissue>
    </source>
</reference>
<dbReference type="PROSITE" id="PS50071">
    <property type="entry name" value="HOMEOBOX_2"/>
    <property type="match status" value="1"/>
</dbReference>
<dbReference type="InterPro" id="IPR001356">
    <property type="entry name" value="HD"/>
</dbReference>
<dbReference type="PROSITE" id="PS00027">
    <property type="entry name" value="HOMEOBOX_1"/>
    <property type="match status" value="1"/>
</dbReference>
<feature type="compositionally biased region" description="Low complexity" evidence="7">
    <location>
        <begin position="21"/>
        <end position="40"/>
    </location>
</feature>
<evidence type="ECO:0000256" key="4">
    <source>
        <dbReference type="ARBA" id="ARBA00023242"/>
    </source>
</evidence>
<evidence type="ECO:0000256" key="7">
    <source>
        <dbReference type="SAM" id="MobiDB-lite"/>
    </source>
</evidence>
<evidence type="ECO:0000256" key="6">
    <source>
        <dbReference type="RuleBase" id="RU000682"/>
    </source>
</evidence>
<keyword evidence="4 5" id="KW-0539">Nucleus</keyword>
<organism evidence="9 10">
    <name type="scientific">Steinernema hermaphroditum</name>
    <dbReference type="NCBI Taxonomy" id="289476"/>
    <lineage>
        <taxon>Eukaryota</taxon>
        <taxon>Metazoa</taxon>
        <taxon>Ecdysozoa</taxon>
        <taxon>Nematoda</taxon>
        <taxon>Chromadorea</taxon>
        <taxon>Rhabditida</taxon>
        <taxon>Tylenchina</taxon>
        <taxon>Panagrolaimomorpha</taxon>
        <taxon>Strongyloidoidea</taxon>
        <taxon>Steinernematidae</taxon>
        <taxon>Steinernema</taxon>
    </lineage>
</organism>
<feature type="region of interest" description="Disordered" evidence="7">
    <location>
        <begin position="65"/>
        <end position="93"/>
    </location>
</feature>
<dbReference type="CDD" id="cd00086">
    <property type="entry name" value="homeodomain"/>
    <property type="match status" value="1"/>
</dbReference>
<evidence type="ECO:0000256" key="3">
    <source>
        <dbReference type="ARBA" id="ARBA00023155"/>
    </source>
</evidence>
<dbReference type="SMART" id="SM00389">
    <property type="entry name" value="HOX"/>
    <property type="match status" value="1"/>
</dbReference>
<keyword evidence="10" id="KW-1185">Reference proteome</keyword>
<evidence type="ECO:0000313" key="9">
    <source>
        <dbReference type="EMBL" id="KAK0409982.1"/>
    </source>
</evidence>
<dbReference type="GO" id="GO:0003677">
    <property type="term" value="F:DNA binding"/>
    <property type="evidence" value="ECO:0007669"/>
    <property type="project" value="UniProtKB-UniRule"/>
</dbReference>
<name>A0AA39LUE1_9BILA</name>
<evidence type="ECO:0000256" key="5">
    <source>
        <dbReference type="PROSITE-ProRule" id="PRU00108"/>
    </source>
</evidence>
<evidence type="ECO:0000256" key="1">
    <source>
        <dbReference type="ARBA" id="ARBA00004123"/>
    </source>
</evidence>
<gene>
    <name evidence="9" type="ORF">QR680_004879</name>
</gene>
<proteinExistence type="predicted"/>
<feature type="compositionally biased region" description="Basic residues" evidence="7">
    <location>
        <begin position="82"/>
        <end position="91"/>
    </location>
</feature>
<dbReference type="Pfam" id="PF00046">
    <property type="entry name" value="Homeodomain"/>
    <property type="match status" value="1"/>
</dbReference>
<comment type="subcellular location">
    <subcellularLocation>
        <location evidence="1 5 6">Nucleus</location>
    </subcellularLocation>
</comment>